<feature type="region of interest" description="Disordered" evidence="1">
    <location>
        <begin position="250"/>
        <end position="300"/>
    </location>
</feature>
<sequence>MRAVFIFALFLAIVLHIKGKPVETTEAELENWEAPDEIQTQLPYYLSGYDEHGRPIWIFEAGKYPLQSLLDKGPETEAVMEKYIMQAGLRMTKSANDKNPDNDLQDVIFDFEGFEIRQFANPRTIAFIIEMVQKLNLHEGDSGDNIVFINVSPAMKSILTVAKQGFGQLFDKLVILGTDKSEWEEKFLKMFPADQLPECWLPHKHIQFMIHPRNQCLEHSSLYDTNFSDMGNNWGQQIGNNNVIGGNNVQITHHGSAQRPTNSYSRTDHSNNYTSPVDSPRGSAPYPSGFSEQNISSTTPVETADVFKPTTSHGKDLANQLKGVVKFIDRKNNYRGIPLQEAFTGHLSDLCENTILTDNLITLLQDMSIVDDATARRIQRTKATEHADCFRQLYESLFKNGNVDYLVYMWEKTTNNGLIRSSQIWVGQSYPIQ</sequence>
<evidence type="ECO:0000256" key="1">
    <source>
        <dbReference type="SAM" id="MobiDB-lite"/>
    </source>
</evidence>
<evidence type="ECO:0000259" key="3">
    <source>
        <dbReference type="PROSITE" id="PS50191"/>
    </source>
</evidence>
<evidence type="ECO:0000313" key="4">
    <source>
        <dbReference type="EMBL" id="CAG7784915.1"/>
    </source>
</evidence>
<feature type="chain" id="PRO_5035240334" description="CRAL-TRIO domain-containing protein" evidence="2">
    <location>
        <begin position="20"/>
        <end position="433"/>
    </location>
</feature>
<feature type="compositionally biased region" description="Polar residues" evidence="1">
    <location>
        <begin position="253"/>
        <end position="277"/>
    </location>
</feature>
<dbReference type="EMBL" id="CAJVCH010285842">
    <property type="protein sequence ID" value="CAG7784915.1"/>
    <property type="molecule type" value="Genomic_DNA"/>
</dbReference>
<keyword evidence="2" id="KW-0732">Signal</keyword>
<evidence type="ECO:0000256" key="2">
    <source>
        <dbReference type="SAM" id="SignalP"/>
    </source>
</evidence>
<proteinExistence type="predicted"/>
<protein>
    <recommendedName>
        <fullName evidence="3">CRAL-TRIO domain-containing protein</fullName>
    </recommendedName>
</protein>
<evidence type="ECO:0000313" key="5">
    <source>
        <dbReference type="Proteomes" id="UP000708208"/>
    </source>
</evidence>
<accession>A0A8J2PFG4</accession>
<comment type="caution">
    <text evidence="4">The sequence shown here is derived from an EMBL/GenBank/DDBJ whole genome shotgun (WGS) entry which is preliminary data.</text>
</comment>
<feature type="signal peptide" evidence="2">
    <location>
        <begin position="1"/>
        <end position="19"/>
    </location>
</feature>
<feature type="compositionally biased region" description="Polar residues" evidence="1">
    <location>
        <begin position="290"/>
        <end position="300"/>
    </location>
</feature>
<dbReference type="CDD" id="cd00170">
    <property type="entry name" value="SEC14"/>
    <property type="match status" value="1"/>
</dbReference>
<dbReference type="InterPro" id="IPR051064">
    <property type="entry name" value="SEC14/CRAL-TRIO_domain"/>
</dbReference>
<dbReference type="SMART" id="SM00516">
    <property type="entry name" value="SEC14"/>
    <property type="match status" value="1"/>
</dbReference>
<reference evidence="4" key="1">
    <citation type="submission" date="2021-06" db="EMBL/GenBank/DDBJ databases">
        <authorList>
            <person name="Hodson N. C."/>
            <person name="Mongue J. A."/>
            <person name="Jaron S. K."/>
        </authorList>
    </citation>
    <scope>NUCLEOTIDE SEQUENCE</scope>
</reference>
<dbReference type="InterPro" id="IPR001251">
    <property type="entry name" value="CRAL-TRIO_dom"/>
</dbReference>
<dbReference type="PANTHER" id="PTHR23324:SF83">
    <property type="entry name" value="SEC14-LIKE PROTEIN 2"/>
    <property type="match status" value="1"/>
</dbReference>
<organism evidence="4 5">
    <name type="scientific">Allacma fusca</name>
    <dbReference type="NCBI Taxonomy" id="39272"/>
    <lineage>
        <taxon>Eukaryota</taxon>
        <taxon>Metazoa</taxon>
        <taxon>Ecdysozoa</taxon>
        <taxon>Arthropoda</taxon>
        <taxon>Hexapoda</taxon>
        <taxon>Collembola</taxon>
        <taxon>Symphypleona</taxon>
        <taxon>Sminthuridae</taxon>
        <taxon>Allacma</taxon>
    </lineage>
</organism>
<dbReference type="AlphaFoldDB" id="A0A8J2PFG4"/>
<dbReference type="GO" id="GO:0005737">
    <property type="term" value="C:cytoplasm"/>
    <property type="evidence" value="ECO:0007669"/>
    <property type="project" value="TreeGrafter"/>
</dbReference>
<dbReference type="PANTHER" id="PTHR23324">
    <property type="entry name" value="SEC14 RELATED PROTEIN"/>
    <property type="match status" value="1"/>
</dbReference>
<dbReference type="Proteomes" id="UP000708208">
    <property type="component" value="Unassembled WGS sequence"/>
</dbReference>
<dbReference type="PROSITE" id="PS50191">
    <property type="entry name" value="CRAL_TRIO"/>
    <property type="match status" value="1"/>
</dbReference>
<feature type="domain" description="CRAL-TRIO" evidence="3">
    <location>
        <begin position="34"/>
        <end position="200"/>
    </location>
</feature>
<gene>
    <name evidence="4" type="ORF">AFUS01_LOCUS23574</name>
</gene>
<dbReference type="Pfam" id="PF00650">
    <property type="entry name" value="CRAL_TRIO"/>
    <property type="match status" value="1"/>
</dbReference>
<dbReference type="OrthoDB" id="1434354at2759"/>
<name>A0A8J2PFG4_9HEXA</name>
<keyword evidence="5" id="KW-1185">Reference proteome</keyword>